<keyword evidence="10 14" id="KW-0472">Membrane</keyword>
<proteinExistence type="inferred from homology"/>
<evidence type="ECO:0000313" key="17">
    <source>
        <dbReference type="Proteomes" id="UP001177258"/>
    </source>
</evidence>
<evidence type="ECO:0000256" key="1">
    <source>
        <dbReference type="ARBA" id="ARBA00004651"/>
    </source>
</evidence>
<dbReference type="NCBIfam" id="TIGR00494">
    <property type="entry name" value="crcB"/>
    <property type="match status" value="1"/>
</dbReference>
<evidence type="ECO:0000256" key="7">
    <source>
        <dbReference type="ARBA" id="ARBA00022989"/>
    </source>
</evidence>
<keyword evidence="9 14" id="KW-0406">Ion transport</keyword>
<dbReference type="GO" id="GO:0140114">
    <property type="term" value="P:cellular detoxification of fluoride"/>
    <property type="evidence" value="ECO:0007669"/>
    <property type="project" value="UniProtKB-UniRule"/>
</dbReference>
<feature type="binding site" evidence="14">
    <location>
        <position position="74"/>
    </location>
    <ligand>
        <name>Na(+)</name>
        <dbReference type="ChEBI" id="CHEBI:29101"/>
        <note>structural</note>
    </ligand>
</feature>
<dbReference type="PANTHER" id="PTHR28259:SF18">
    <property type="entry name" value="FLUORIDE-SPECIFIC ION CHANNEL FLUC"/>
    <property type="match status" value="1"/>
</dbReference>
<keyword evidence="5 14" id="KW-0812">Transmembrane</keyword>
<evidence type="ECO:0000313" key="16">
    <source>
        <dbReference type="EMBL" id="MDP2539619.1"/>
    </source>
</evidence>
<dbReference type="InterPro" id="IPR003691">
    <property type="entry name" value="FluC"/>
</dbReference>
<reference evidence="15" key="2">
    <citation type="submission" date="2023-07" db="EMBL/GenBank/DDBJ databases">
        <authorList>
            <person name="Aydin F."/>
            <person name="Tarhane S."/>
            <person name="Saticioglu I.B."/>
            <person name="Karakaya E."/>
            <person name="Abay S."/>
            <person name="Guran O."/>
            <person name="Bozkurt E."/>
            <person name="Uzum N."/>
            <person name="Olgun K."/>
            <person name="Jablonski D."/>
        </authorList>
    </citation>
    <scope>NUCLEOTIDE SEQUENCE</scope>
    <source>
        <strain evidence="15">Faydin-H75</strain>
    </source>
</reference>
<keyword evidence="11 14" id="KW-0407">Ion channel</keyword>
<feature type="transmembrane region" description="Helical" evidence="14">
    <location>
        <begin position="99"/>
        <end position="118"/>
    </location>
</feature>
<name>A0AA90PM00_9HELI</name>
<dbReference type="AlphaFoldDB" id="A0AA90PM00"/>
<keyword evidence="2 14" id="KW-0813">Transport</keyword>
<protein>
    <recommendedName>
        <fullName evidence="14">Fluoride-specific ion channel FluC</fullName>
    </recommendedName>
</protein>
<dbReference type="GO" id="GO:0062054">
    <property type="term" value="F:fluoride channel activity"/>
    <property type="evidence" value="ECO:0007669"/>
    <property type="project" value="UniProtKB-UniRule"/>
</dbReference>
<evidence type="ECO:0000313" key="18">
    <source>
        <dbReference type="Proteomes" id="UP001240777"/>
    </source>
</evidence>
<evidence type="ECO:0000256" key="6">
    <source>
        <dbReference type="ARBA" id="ARBA00022723"/>
    </source>
</evidence>
<comment type="activity regulation">
    <text evidence="14">Na(+) is not transported, but it plays an essential structural role and its presence is essential for fluoride channel function.</text>
</comment>
<evidence type="ECO:0000256" key="4">
    <source>
        <dbReference type="ARBA" id="ARBA00022519"/>
    </source>
</evidence>
<keyword evidence="18" id="KW-1185">Reference proteome</keyword>
<evidence type="ECO:0000313" key="15">
    <source>
        <dbReference type="EMBL" id="MDO7253693.1"/>
    </source>
</evidence>
<evidence type="ECO:0000256" key="12">
    <source>
        <dbReference type="ARBA" id="ARBA00035120"/>
    </source>
</evidence>
<evidence type="ECO:0000256" key="2">
    <source>
        <dbReference type="ARBA" id="ARBA00022448"/>
    </source>
</evidence>
<comment type="caution">
    <text evidence="16">The sequence shown here is derived from an EMBL/GenBank/DDBJ whole genome shotgun (WGS) entry which is preliminary data.</text>
</comment>
<evidence type="ECO:0000256" key="11">
    <source>
        <dbReference type="ARBA" id="ARBA00023303"/>
    </source>
</evidence>
<dbReference type="EMBL" id="JAUPEV010000012">
    <property type="protein sequence ID" value="MDO7253693.1"/>
    <property type="molecule type" value="Genomic_DNA"/>
</dbReference>
<evidence type="ECO:0000256" key="3">
    <source>
        <dbReference type="ARBA" id="ARBA00022475"/>
    </source>
</evidence>
<reference evidence="16 18" key="1">
    <citation type="submission" date="2023-07" db="EMBL/GenBank/DDBJ databases">
        <title>Unpublished Manusciprt.</title>
        <authorList>
            <person name="Aydin F."/>
            <person name="Tarhane S."/>
            <person name="Saticioglu I.B."/>
            <person name="Karakaya E."/>
            <person name="Abay S."/>
            <person name="Guran O."/>
            <person name="Bozkurt E."/>
            <person name="Uzum N."/>
            <person name="Olgun K."/>
            <person name="Jablonski D."/>
        </authorList>
    </citation>
    <scope>NUCLEOTIDE SEQUENCE</scope>
    <source>
        <strain evidence="18">faydin-H75</strain>
        <strain evidence="16">Faydin-H76</strain>
    </source>
</reference>
<feature type="transmembrane region" description="Helical" evidence="14">
    <location>
        <begin position="66"/>
        <end position="87"/>
    </location>
</feature>
<accession>A0AA90PM00</accession>
<evidence type="ECO:0000256" key="8">
    <source>
        <dbReference type="ARBA" id="ARBA00023053"/>
    </source>
</evidence>
<feature type="binding site" evidence="14">
    <location>
        <position position="77"/>
    </location>
    <ligand>
        <name>Na(+)</name>
        <dbReference type="ChEBI" id="CHEBI:29101"/>
        <note>structural</note>
    </ligand>
</feature>
<dbReference type="RefSeq" id="WP_305517533.1">
    <property type="nucleotide sequence ID" value="NZ_JAUPEV010000012.1"/>
</dbReference>
<dbReference type="HAMAP" id="MF_00454">
    <property type="entry name" value="FluC"/>
    <property type="match status" value="1"/>
</dbReference>
<dbReference type="PANTHER" id="PTHR28259">
    <property type="entry name" value="FLUORIDE EXPORT PROTEIN 1-RELATED"/>
    <property type="match status" value="1"/>
</dbReference>
<dbReference type="EMBL" id="JAUYZK010000012">
    <property type="protein sequence ID" value="MDP2539619.1"/>
    <property type="molecule type" value="Genomic_DNA"/>
</dbReference>
<comment type="subcellular location">
    <subcellularLocation>
        <location evidence="1 14">Cell membrane</location>
        <topology evidence="1 14">Multi-pass membrane protein</topology>
    </subcellularLocation>
</comment>
<evidence type="ECO:0000256" key="9">
    <source>
        <dbReference type="ARBA" id="ARBA00023065"/>
    </source>
</evidence>
<keyword evidence="4" id="KW-0997">Cell inner membrane</keyword>
<keyword evidence="3 14" id="KW-1003">Cell membrane</keyword>
<gene>
    <name evidence="14 16" type="primary">crcB</name>
    <name evidence="14" type="synonym">fluC</name>
    <name evidence="15" type="ORF">Q5I04_07195</name>
    <name evidence="16" type="ORF">Q5I06_07520</name>
</gene>
<comment type="catalytic activity">
    <reaction evidence="13">
        <text>fluoride(in) = fluoride(out)</text>
        <dbReference type="Rhea" id="RHEA:76159"/>
        <dbReference type="ChEBI" id="CHEBI:17051"/>
    </reaction>
    <physiologicalReaction direction="left-to-right" evidence="13">
        <dbReference type="Rhea" id="RHEA:76160"/>
    </physiologicalReaction>
</comment>
<keyword evidence="7 14" id="KW-1133">Transmembrane helix</keyword>
<evidence type="ECO:0000256" key="14">
    <source>
        <dbReference type="HAMAP-Rule" id="MF_00454"/>
    </source>
</evidence>
<reference evidence="15 17" key="3">
    <citation type="journal article" date="2024" name="Syst. Appl. Microbiol.">
        <title>Helicobacter cappadocius sp. nov., from lizards: The first psychrotrophic Helicobacter species.</title>
        <authorList>
            <person name="Aydin F."/>
            <person name="Tarhane S."/>
            <person name="Karakaya E."/>
            <person name="Abay S."/>
            <person name="Kayman T."/>
            <person name="Guran O."/>
            <person name="Bozkurt E."/>
            <person name="Uzum N."/>
            <person name="Avci A."/>
            <person name="Olgun K."/>
            <person name="Jablonski D."/>
            <person name="Guran C."/>
            <person name="Burcin Saticioglu I."/>
        </authorList>
    </citation>
    <scope>NUCLEOTIDE SEQUENCE [LARGE SCALE GENOMIC DNA]</scope>
    <source>
        <strain evidence="15">Faydin-H75</strain>
        <strain evidence="17">faydin-H76</strain>
    </source>
</reference>
<evidence type="ECO:0000256" key="5">
    <source>
        <dbReference type="ARBA" id="ARBA00022692"/>
    </source>
</evidence>
<keyword evidence="8 14" id="KW-0915">Sodium</keyword>
<sequence length="126" mass="13982">MNFILVAIGGAIGSLLRYCMGKILPAKLFGFTFPLSTLSVNLLGSFVIGVVGYFLAQKLISDEFRIFFIIGVLGGFTTFSSFGLETFNMIENKDYLKMLAYVLSTNIFGVIFVFLGWFSSKMICHL</sequence>
<comment type="function">
    <text evidence="14">Fluoride-specific ion channel. Important for reducing fluoride concentration in the cell, thus reducing its toxicity.</text>
</comment>
<dbReference type="GO" id="GO:0005886">
    <property type="term" value="C:plasma membrane"/>
    <property type="evidence" value="ECO:0007669"/>
    <property type="project" value="UniProtKB-SubCell"/>
</dbReference>
<evidence type="ECO:0000256" key="10">
    <source>
        <dbReference type="ARBA" id="ARBA00023136"/>
    </source>
</evidence>
<feature type="transmembrane region" description="Helical" evidence="14">
    <location>
        <begin position="31"/>
        <end position="54"/>
    </location>
</feature>
<dbReference type="GO" id="GO:0046872">
    <property type="term" value="F:metal ion binding"/>
    <property type="evidence" value="ECO:0007669"/>
    <property type="project" value="UniProtKB-KW"/>
</dbReference>
<keyword evidence="6 14" id="KW-0479">Metal-binding</keyword>
<organism evidence="16 17">
    <name type="scientific">Helicobacter cappadocius</name>
    <dbReference type="NCBI Taxonomy" id="3063998"/>
    <lineage>
        <taxon>Bacteria</taxon>
        <taxon>Pseudomonadati</taxon>
        <taxon>Campylobacterota</taxon>
        <taxon>Epsilonproteobacteria</taxon>
        <taxon>Campylobacterales</taxon>
        <taxon>Helicobacteraceae</taxon>
        <taxon>Helicobacter</taxon>
    </lineage>
</organism>
<dbReference type="Pfam" id="PF02537">
    <property type="entry name" value="CRCB"/>
    <property type="match status" value="1"/>
</dbReference>
<dbReference type="Proteomes" id="UP001240777">
    <property type="component" value="Unassembled WGS sequence"/>
</dbReference>
<comment type="similarity">
    <text evidence="12 14">Belongs to the fluoride channel Fluc/FEX (TC 1.A.43) family.</text>
</comment>
<dbReference type="Proteomes" id="UP001177258">
    <property type="component" value="Unassembled WGS sequence"/>
</dbReference>
<evidence type="ECO:0000256" key="13">
    <source>
        <dbReference type="ARBA" id="ARBA00035585"/>
    </source>
</evidence>